<proteinExistence type="inferred from homology"/>
<organism evidence="8 9">
    <name type="scientific">Colletotrichum plurivorum</name>
    <dbReference type="NCBI Taxonomy" id="2175906"/>
    <lineage>
        <taxon>Eukaryota</taxon>
        <taxon>Fungi</taxon>
        <taxon>Dikarya</taxon>
        <taxon>Ascomycota</taxon>
        <taxon>Pezizomycotina</taxon>
        <taxon>Sordariomycetes</taxon>
        <taxon>Hypocreomycetidae</taxon>
        <taxon>Glomerellales</taxon>
        <taxon>Glomerellaceae</taxon>
        <taxon>Colletotrichum</taxon>
        <taxon>Colletotrichum orchidearum species complex</taxon>
    </lineage>
</organism>
<dbReference type="InterPro" id="IPR049326">
    <property type="entry name" value="Rhodopsin_dom_fungi"/>
</dbReference>
<reference evidence="8" key="1">
    <citation type="journal article" date="2020" name="Phytopathology">
        <title>Genome Sequence Resources of Colletotrichum truncatum, C. plurivorum, C. musicola, and C. sojae: Four Species Pathogenic to Soybean (Glycine max).</title>
        <authorList>
            <person name="Rogerio F."/>
            <person name="Boufleur T.R."/>
            <person name="Ciampi-Guillardi M."/>
            <person name="Sukno S.A."/>
            <person name="Thon M.R."/>
            <person name="Massola Junior N.S."/>
            <person name="Baroncelli R."/>
        </authorList>
    </citation>
    <scope>NUCLEOTIDE SEQUENCE</scope>
    <source>
        <strain evidence="8">LFN00145</strain>
    </source>
</reference>
<gene>
    <name evidence="8" type="ORF">CPLU01_04794</name>
</gene>
<comment type="subcellular location">
    <subcellularLocation>
        <location evidence="1">Membrane</location>
        <topology evidence="1">Multi-pass membrane protein</topology>
    </subcellularLocation>
</comment>
<evidence type="ECO:0000256" key="3">
    <source>
        <dbReference type="ARBA" id="ARBA00022989"/>
    </source>
</evidence>
<feature type="transmembrane region" description="Helical" evidence="6">
    <location>
        <begin position="136"/>
        <end position="157"/>
    </location>
</feature>
<feature type="transmembrane region" description="Helical" evidence="6">
    <location>
        <begin position="249"/>
        <end position="272"/>
    </location>
</feature>
<keyword evidence="2 6" id="KW-0812">Transmembrane</keyword>
<keyword evidence="3 6" id="KW-1133">Transmembrane helix</keyword>
<evidence type="ECO:0000313" key="9">
    <source>
        <dbReference type="Proteomes" id="UP000654918"/>
    </source>
</evidence>
<name>A0A8H6KNQ8_9PEZI</name>
<evidence type="ECO:0000313" key="8">
    <source>
        <dbReference type="EMBL" id="KAF6834700.1"/>
    </source>
</evidence>
<dbReference type="PANTHER" id="PTHR33048:SF55">
    <property type="entry name" value="INTEGRAL MEMBRANE PROTEIN"/>
    <property type="match status" value="1"/>
</dbReference>
<dbReference type="PANTHER" id="PTHR33048">
    <property type="entry name" value="PTH11-LIKE INTEGRAL MEMBRANE PROTEIN (AFU_ORTHOLOGUE AFUA_5G11245)"/>
    <property type="match status" value="1"/>
</dbReference>
<dbReference type="Proteomes" id="UP000654918">
    <property type="component" value="Unassembled WGS sequence"/>
</dbReference>
<keyword evidence="4 6" id="KW-0472">Membrane</keyword>
<comment type="caution">
    <text evidence="8">The sequence shown here is derived from an EMBL/GenBank/DDBJ whole genome shotgun (WGS) entry which is preliminary data.</text>
</comment>
<dbReference type="GO" id="GO:0016020">
    <property type="term" value="C:membrane"/>
    <property type="evidence" value="ECO:0007669"/>
    <property type="project" value="UniProtKB-SubCell"/>
</dbReference>
<dbReference type="AlphaFoldDB" id="A0A8H6KNQ8"/>
<feature type="transmembrane region" description="Helical" evidence="6">
    <location>
        <begin position="93"/>
        <end position="115"/>
    </location>
</feature>
<comment type="similarity">
    <text evidence="5">Belongs to the SAT4 family.</text>
</comment>
<evidence type="ECO:0000256" key="4">
    <source>
        <dbReference type="ARBA" id="ARBA00023136"/>
    </source>
</evidence>
<dbReference type="InterPro" id="IPR052337">
    <property type="entry name" value="SAT4-like"/>
</dbReference>
<protein>
    <submittedName>
        <fullName evidence="8">CFEM domain-containing protein</fullName>
    </submittedName>
</protein>
<evidence type="ECO:0000256" key="6">
    <source>
        <dbReference type="SAM" id="Phobius"/>
    </source>
</evidence>
<dbReference type="Pfam" id="PF20684">
    <property type="entry name" value="Fung_rhodopsin"/>
    <property type="match status" value="1"/>
</dbReference>
<feature type="domain" description="Rhodopsin" evidence="7">
    <location>
        <begin position="32"/>
        <end position="273"/>
    </location>
</feature>
<evidence type="ECO:0000259" key="7">
    <source>
        <dbReference type="Pfam" id="PF20684"/>
    </source>
</evidence>
<feature type="transmembrane region" description="Helical" evidence="6">
    <location>
        <begin position="208"/>
        <end position="229"/>
    </location>
</feature>
<sequence>MTEPYPYSSLQHVELAVLFGFPSLAFVVVCLRAYCRIITRGWGAVGYQGRMSAYMASSFWLTCKSGMRHAYLGVHLSDIPKDRDPRLGSFWNYIGQILYNPILAIVKSSVLLFMLRLGGHKRGVRLTIHALNMLNVALGIAIFVVVIFQCAPIAFFWDKTIPGGRCIKGTTFYAITAGLTILTDIMVLAFPFWIFIGLQMARRVKAALIAVFLLGGAVTVVSCLRLAWIVERAMPGRAPSPDPTYDIRFTYSFAETGLAIVAASAPAMRYLFRIWFPGVFSVSGASSAWKSRYGVASGAQGTAARRTIPLKDMASRRTTMRSQSPTCSEEAIMIYDGILRKTETDDVQVDGDSRTERSS</sequence>
<dbReference type="EMBL" id="WIGO01000046">
    <property type="protein sequence ID" value="KAF6834700.1"/>
    <property type="molecule type" value="Genomic_DNA"/>
</dbReference>
<evidence type="ECO:0000256" key="5">
    <source>
        <dbReference type="ARBA" id="ARBA00038359"/>
    </source>
</evidence>
<evidence type="ECO:0000256" key="2">
    <source>
        <dbReference type="ARBA" id="ARBA00022692"/>
    </source>
</evidence>
<evidence type="ECO:0000256" key="1">
    <source>
        <dbReference type="ARBA" id="ARBA00004141"/>
    </source>
</evidence>
<feature type="transmembrane region" description="Helical" evidence="6">
    <location>
        <begin position="15"/>
        <end position="34"/>
    </location>
</feature>
<accession>A0A8H6KNQ8</accession>
<feature type="transmembrane region" description="Helical" evidence="6">
    <location>
        <begin position="172"/>
        <end position="196"/>
    </location>
</feature>
<keyword evidence="9" id="KW-1185">Reference proteome</keyword>